<feature type="region of interest" description="Disordered" evidence="1">
    <location>
        <begin position="36"/>
        <end position="60"/>
    </location>
</feature>
<evidence type="ECO:0000313" key="4">
    <source>
        <dbReference type="Proteomes" id="UP001212499"/>
    </source>
</evidence>
<dbReference type="Proteomes" id="UP001212499">
    <property type="component" value="Unassembled WGS sequence"/>
</dbReference>
<organism evidence="3 4">
    <name type="scientific">Anabaenopsis arnoldii</name>
    <dbReference type="NCBI Taxonomy" id="2152938"/>
    <lineage>
        <taxon>Bacteria</taxon>
        <taxon>Bacillati</taxon>
        <taxon>Cyanobacteriota</taxon>
        <taxon>Cyanophyceae</taxon>
        <taxon>Nostocales</taxon>
        <taxon>Nodulariaceae</taxon>
        <taxon>Anabaenopsis</taxon>
    </lineage>
</organism>
<keyword evidence="4" id="KW-1185">Reference proteome</keyword>
<dbReference type="EMBL" id="JAQMUH010000065">
    <property type="protein sequence ID" value="MDB9539000.1"/>
    <property type="molecule type" value="Genomic_DNA"/>
</dbReference>
<reference evidence="3 4" key="1">
    <citation type="submission" date="2023-01" db="EMBL/GenBank/DDBJ databases">
        <title>Genomes from the Australian National Cyanobacteria Reference Collection.</title>
        <authorList>
            <person name="Willis A."/>
            <person name="Lee E.M.F."/>
        </authorList>
    </citation>
    <scope>NUCLEOTIDE SEQUENCE [LARGE SCALE GENOMIC DNA]</scope>
    <source>
        <strain evidence="3 4">CS-1033</strain>
    </source>
</reference>
<evidence type="ECO:0000313" key="3">
    <source>
        <dbReference type="EMBL" id="MDB9539000.1"/>
    </source>
</evidence>
<comment type="caution">
    <text evidence="3">The sequence shown here is derived from an EMBL/GenBank/DDBJ whole genome shotgun (WGS) entry which is preliminary data.</text>
</comment>
<name>A0ABT5ARL3_9CYAN</name>
<gene>
    <name evidence="3" type="ORF">PN457_04875</name>
</gene>
<proteinExistence type="predicted"/>
<dbReference type="RefSeq" id="WP_271731714.1">
    <property type="nucleotide sequence ID" value="NZ_JANQDP010000065.1"/>
</dbReference>
<evidence type="ECO:0000256" key="1">
    <source>
        <dbReference type="SAM" id="MobiDB-lite"/>
    </source>
</evidence>
<evidence type="ECO:0000256" key="2">
    <source>
        <dbReference type="SAM" id="Phobius"/>
    </source>
</evidence>
<feature type="transmembrane region" description="Helical" evidence="2">
    <location>
        <begin position="6"/>
        <end position="33"/>
    </location>
</feature>
<sequence length="60" mass="5825">VTVTGVVGGMLGVTVTGVVGGMLGVTVTGAVGLPGRVTPLREPTGTGPARTKSAHIEVKQ</sequence>
<keyword evidence="2" id="KW-0472">Membrane</keyword>
<keyword evidence="2" id="KW-0812">Transmembrane</keyword>
<feature type="non-terminal residue" evidence="3">
    <location>
        <position position="1"/>
    </location>
</feature>
<accession>A0ABT5ARL3</accession>
<protein>
    <submittedName>
        <fullName evidence="3">Uncharacterized protein</fullName>
    </submittedName>
</protein>
<keyword evidence="2" id="KW-1133">Transmembrane helix</keyword>